<dbReference type="AlphaFoldDB" id="A0A3D1JG47"/>
<evidence type="ECO:0000256" key="1">
    <source>
        <dbReference type="ARBA" id="ARBA00022491"/>
    </source>
</evidence>
<organism evidence="7 8">
    <name type="scientific">Anaerolinea thermolimosa</name>
    <dbReference type="NCBI Taxonomy" id="229919"/>
    <lineage>
        <taxon>Bacteria</taxon>
        <taxon>Bacillati</taxon>
        <taxon>Chloroflexota</taxon>
        <taxon>Anaerolineae</taxon>
        <taxon>Anaerolineales</taxon>
        <taxon>Anaerolineaceae</taxon>
        <taxon>Anaerolinea</taxon>
    </lineage>
</organism>
<evidence type="ECO:0000313" key="8">
    <source>
        <dbReference type="Proteomes" id="UP000264141"/>
    </source>
</evidence>
<dbReference type="GO" id="GO:0045892">
    <property type="term" value="P:negative regulation of DNA-templated transcription"/>
    <property type="evidence" value="ECO:0007669"/>
    <property type="project" value="UniProtKB-ARBA"/>
</dbReference>
<dbReference type="PANTHER" id="PTHR47506">
    <property type="entry name" value="TRANSCRIPTIONAL REGULATORY PROTEIN"/>
    <property type="match status" value="1"/>
</dbReference>
<evidence type="ECO:0000256" key="3">
    <source>
        <dbReference type="ARBA" id="ARBA00023125"/>
    </source>
</evidence>
<dbReference type="SUPFAM" id="SSF48498">
    <property type="entry name" value="Tetracyclin repressor-like, C-terminal domain"/>
    <property type="match status" value="1"/>
</dbReference>
<dbReference type="Gene3D" id="1.10.10.60">
    <property type="entry name" value="Homeodomain-like"/>
    <property type="match status" value="1"/>
</dbReference>
<keyword evidence="1" id="KW-0678">Repressor</keyword>
<dbReference type="InterPro" id="IPR036271">
    <property type="entry name" value="Tet_transcr_reg_TetR-rel_C_sf"/>
</dbReference>
<sequence length="199" mass="22478">MQHRSEETRARILTSAESLFARKGYDATGVADICDSAGVSKGAFYHHFPSKQAVFQALLEDWLQQLDLEITQKLANSSDIPSGLITMAGQTGKIFEGARTRAVIFLEFWMQASRQPEFWQVVVDPYYRYVHFFSEKFKEGIVEGSLSPNLDPEMASRLLIAMTLGILLQAFFDPSGTSWEEVTRQGVQSLIEGFRKKEL</sequence>
<dbReference type="SUPFAM" id="SSF46689">
    <property type="entry name" value="Homeodomain-like"/>
    <property type="match status" value="1"/>
</dbReference>
<dbReference type="Proteomes" id="UP000264141">
    <property type="component" value="Unassembled WGS sequence"/>
</dbReference>
<dbReference type="Gene3D" id="1.10.357.10">
    <property type="entry name" value="Tetracycline Repressor, domain 2"/>
    <property type="match status" value="1"/>
</dbReference>
<comment type="caution">
    <text evidence="7">The sequence shown here is derived from an EMBL/GenBank/DDBJ whole genome shotgun (WGS) entry which is preliminary data.</text>
</comment>
<protein>
    <submittedName>
        <fullName evidence="7">TetR/AcrR family transcriptional regulator</fullName>
    </submittedName>
</protein>
<dbReference type="PROSITE" id="PS50977">
    <property type="entry name" value="HTH_TETR_2"/>
    <property type="match status" value="1"/>
</dbReference>
<keyword evidence="4" id="KW-0804">Transcription</keyword>
<dbReference type="InterPro" id="IPR001647">
    <property type="entry name" value="HTH_TetR"/>
</dbReference>
<gene>
    <name evidence="7" type="ORF">DEQ80_02645</name>
</gene>
<proteinExistence type="predicted"/>
<dbReference type="InterPro" id="IPR009057">
    <property type="entry name" value="Homeodomain-like_sf"/>
</dbReference>
<dbReference type="InterPro" id="IPR039538">
    <property type="entry name" value="BetI_C"/>
</dbReference>
<reference evidence="7 8" key="1">
    <citation type="journal article" date="2018" name="Nat. Biotechnol.">
        <title>A standardized bacterial taxonomy based on genome phylogeny substantially revises the tree of life.</title>
        <authorList>
            <person name="Parks D.H."/>
            <person name="Chuvochina M."/>
            <person name="Waite D.W."/>
            <person name="Rinke C."/>
            <person name="Skarshewski A."/>
            <person name="Chaumeil P.A."/>
            <person name="Hugenholtz P."/>
        </authorList>
    </citation>
    <scope>NUCLEOTIDE SEQUENCE [LARGE SCALE GENOMIC DNA]</scope>
    <source>
        <strain evidence="7">UBA8781</strain>
    </source>
</reference>
<dbReference type="Pfam" id="PF00440">
    <property type="entry name" value="TetR_N"/>
    <property type="match status" value="1"/>
</dbReference>
<dbReference type="OrthoDB" id="9796420at2"/>
<dbReference type="FunFam" id="1.10.10.60:FF:000141">
    <property type="entry name" value="TetR family transcriptional regulator"/>
    <property type="match status" value="1"/>
</dbReference>
<keyword evidence="3 5" id="KW-0238">DNA-binding</keyword>
<dbReference type="PANTHER" id="PTHR47506:SF1">
    <property type="entry name" value="HTH-TYPE TRANSCRIPTIONAL REGULATOR YJDC"/>
    <property type="match status" value="1"/>
</dbReference>
<dbReference type="PRINTS" id="PR00455">
    <property type="entry name" value="HTHTETR"/>
</dbReference>
<feature type="domain" description="HTH tetR-type" evidence="6">
    <location>
        <begin position="6"/>
        <end position="66"/>
    </location>
</feature>
<evidence type="ECO:0000256" key="2">
    <source>
        <dbReference type="ARBA" id="ARBA00023015"/>
    </source>
</evidence>
<feature type="DNA-binding region" description="H-T-H motif" evidence="5">
    <location>
        <begin position="29"/>
        <end position="48"/>
    </location>
</feature>
<dbReference type="RefSeq" id="WP_062190473.1">
    <property type="nucleotide sequence ID" value="NZ_DF967965.1"/>
</dbReference>
<evidence type="ECO:0000259" key="6">
    <source>
        <dbReference type="PROSITE" id="PS50977"/>
    </source>
</evidence>
<keyword evidence="2" id="KW-0805">Transcription regulation</keyword>
<evidence type="ECO:0000256" key="4">
    <source>
        <dbReference type="ARBA" id="ARBA00023163"/>
    </source>
</evidence>
<evidence type="ECO:0000313" key="7">
    <source>
        <dbReference type="EMBL" id="HCE16738.1"/>
    </source>
</evidence>
<name>A0A3D1JG47_9CHLR</name>
<dbReference type="EMBL" id="DPBP01000010">
    <property type="protein sequence ID" value="HCE16738.1"/>
    <property type="molecule type" value="Genomic_DNA"/>
</dbReference>
<dbReference type="Pfam" id="PF13977">
    <property type="entry name" value="TetR_C_6"/>
    <property type="match status" value="1"/>
</dbReference>
<dbReference type="GO" id="GO:0003677">
    <property type="term" value="F:DNA binding"/>
    <property type="evidence" value="ECO:0007669"/>
    <property type="project" value="UniProtKB-UniRule"/>
</dbReference>
<accession>A0A3D1JG47</accession>
<dbReference type="STRING" id="229919.GCA_001050195_01026"/>
<evidence type="ECO:0000256" key="5">
    <source>
        <dbReference type="PROSITE-ProRule" id="PRU00335"/>
    </source>
</evidence>